<evidence type="ECO:0000256" key="2">
    <source>
        <dbReference type="ARBA" id="ARBA00008133"/>
    </source>
</evidence>
<comment type="caution">
    <text evidence="11">The sequence shown here is derived from an EMBL/GenBank/DDBJ whole genome shotgun (WGS) entry which is preliminary data.</text>
</comment>
<comment type="catalytic activity">
    <reaction evidence="8 9">
        <text>hydroxymethylbilane = uroporphyrinogen III + H2O</text>
        <dbReference type="Rhea" id="RHEA:18965"/>
        <dbReference type="ChEBI" id="CHEBI:15377"/>
        <dbReference type="ChEBI" id="CHEBI:57308"/>
        <dbReference type="ChEBI" id="CHEBI:57845"/>
        <dbReference type="EC" id="4.2.1.75"/>
    </reaction>
</comment>
<name>A0A009ISU4_ACIB9</name>
<evidence type="ECO:0000313" key="12">
    <source>
        <dbReference type="Proteomes" id="UP000020595"/>
    </source>
</evidence>
<protein>
    <recommendedName>
        <fullName evidence="7 9">Uroporphyrinogen-III synthase</fullName>
        <ecNumber evidence="3 9">4.2.1.75</ecNumber>
    </recommendedName>
</protein>
<evidence type="ECO:0000313" key="11">
    <source>
        <dbReference type="EMBL" id="EXB06923.1"/>
    </source>
</evidence>
<evidence type="ECO:0000256" key="7">
    <source>
        <dbReference type="ARBA" id="ARBA00040167"/>
    </source>
</evidence>
<evidence type="ECO:0000256" key="6">
    <source>
        <dbReference type="ARBA" id="ARBA00037589"/>
    </source>
</evidence>
<evidence type="ECO:0000256" key="8">
    <source>
        <dbReference type="ARBA" id="ARBA00048617"/>
    </source>
</evidence>
<dbReference type="AlphaFoldDB" id="A0A009ISU4"/>
<evidence type="ECO:0000256" key="1">
    <source>
        <dbReference type="ARBA" id="ARBA00004772"/>
    </source>
</evidence>
<proteinExistence type="inferred from homology"/>
<dbReference type="Proteomes" id="UP000020595">
    <property type="component" value="Unassembled WGS sequence"/>
</dbReference>
<dbReference type="InterPro" id="IPR003754">
    <property type="entry name" value="4pyrrol_synth_uPrphyn_synth"/>
</dbReference>
<organism evidence="11 12">
    <name type="scientific">Acinetobacter baumannii (strain 1295743)</name>
    <dbReference type="NCBI Taxonomy" id="1310613"/>
    <lineage>
        <taxon>Bacteria</taxon>
        <taxon>Pseudomonadati</taxon>
        <taxon>Pseudomonadota</taxon>
        <taxon>Gammaproteobacteria</taxon>
        <taxon>Moraxellales</taxon>
        <taxon>Moraxellaceae</taxon>
        <taxon>Acinetobacter</taxon>
        <taxon>Acinetobacter calcoaceticus/baumannii complex</taxon>
    </lineage>
</organism>
<dbReference type="InterPro" id="IPR039793">
    <property type="entry name" value="UROS/Hem4"/>
</dbReference>
<dbReference type="RefSeq" id="WP_032050831.1">
    <property type="nucleotide sequence ID" value="NZ_JEWH01000007.1"/>
</dbReference>
<dbReference type="GO" id="GO:0004852">
    <property type="term" value="F:uroporphyrinogen-III synthase activity"/>
    <property type="evidence" value="ECO:0007669"/>
    <property type="project" value="UniProtKB-UniRule"/>
</dbReference>
<comment type="function">
    <text evidence="6 9">Catalyzes cyclization of the linear tetrapyrrole, hydroxymethylbilane, to the macrocyclic uroporphyrinogen III.</text>
</comment>
<evidence type="ECO:0000256" key="3">
    <source>
        <dbReference type="ARBA" id="ARBA00013109"/>
    </source>
</evidence>
<evidence type="ECO:0000259" key="10">
    <source>
        <dbReference type="Pfam" id="PF02602"/>
    </source>
</evidence>
<comment type="pathway">
    <text evidence="1 9">Porphyrin-containing compound metabolism; protoporphyrin-IX biosynthesis; coproporphyrinogen-III from 5-aminolevulinate: step 3/4.</text>
</comment>
<dbReference type="PANTHER" id="PTHR38042:SF1">
    <property type="entry name" value="UROPORPHYRINOGEN-III SYNTHASE, CHLOROPLASTIC"/>
    <property type="match status" value="1"/>
</dbReference>
<dbReference type="SUPFAM" id="SSF69618">
    <property type="entry name" value="HemD-like"/>
    <property type="match status" value="1"/>
</dbReference>
<dbReference type="PANTHER" id="PTHR38042">
    <property type="entry name" value="UROPORPHYRINOGEN-III SYNTHASE, CHLOROPLASTIC"/>
    <property type="match status" value="1"/>
</dbReference>
<dbReference type="GO" id="GO:0006780">
    <property type="term" value="P:uroporphyrinogen III biosynthetic process"/>
    <property type="evidence" value="ECO:0007669"/>
    <property type="project" value="UniProtKB-UniRule"/>
</dbReference>
<evidence type="ECO:0000256" key="4">
    <source>
        <dbReference type="ARBA" id="ARBA00023239"/>
    </source>
</evidence>
<keyword evidence="5 9" id="KW-0627">Porphyrin biosynthesis</keyword>
<feature type="domain" description="Tetrapyrrole biosynthesis uroporphyrinogen III synthase" evidence="10">
    <location>
        <begin position="14"/>
        <end position="226"/>
    </location>
</feature>
<reference evidence="11 12" key="1">
    <citation type="submission" date="2014-02" db="EMBL/GenBank/DDBJ databases">
        <title>Comparative genomics and transcriptomics to identify genetic mechanisms underlying the emergence of carbapenem resistant Acinetobacter baumannii (CRAb).</title>
        <authorList>
            <person name="Harris A.D."/>
            <person name="Johnson K.J."/>
            <person name="George J."/>
            <person name="Shefchek K."/>
            <person name="Daugherty S.C."/>
            <person name="Parankush S."/>
            <person name="Sadzewicz L."/>
            <person name="Tallon L."/>
            <person name="Sengamalay N."/>
            <person name="Hazen T.H."/>
            <person name="Rasko D.A."/>
        </authorList>
    </citation>
    <scope>NUCLEOTIDE SEQUENCE [LARGE SCALE GENOMIC DNA]</scope>
    <source>
        <strain evidence="11 12">1295743</strain>
    </source>
</reference>
<dbReference type="InterPro" id="IPR036108">
    <property type="entry name" value="4pyrrol_syn_uPrphyn_synt_sf"/>
</dbReference>
<dbReference type="CDD" id="cd06578">
    <property type="entry name" value="HemD"/>
    <property type="match status" value="1"/>
</dbReference>
<gene>
    <name evidence="11" type="ORF">J512_0957</name>
</gene>
<dbReference type="UniPathway" id="UPA00251">
    <property type="reaction ID" value="UER00320"/>
</dbReference>
<comment type="similarity">
    <text evidence="2 9">Belongs to the uroporphyrinogen-III synthase family.</text>
</comment>
<dbReference type="Gene3D" id="3.40.50.10090">
    <property type="match status" value="2"/>
</dbReference>
<dbReference type="EMBL" id="JEWH01000007">
    <property type="protein sequence ID" value="EXB06923.1"/>
    <property type="molecule type" value="Genomic_DNA"/>
</dbReference>
<dbReference type="EC" id="4.2.1.75" evidence="3 9"/>
<dbReference type="Pfam" id="PF02602">
    <property type="entry name" value="HEM4"/>
    <property type="match status" value="1"/>
</dbReference>
<evidence type="ECO:0000256" key="5">
    <source>
        <dbReference type="ARBA" id="ARBA00023244"/>
    </source>
</evidence>
<dbReference type="PATRIC" id="fig|1310613.3.peg.915"/>
<keyword evidence="4 9" id="KW-0456">Lyase</keyword>
<evidence type="ECO:0000256" key="9">
    <source>
        <dbReference type="RuleBase" id="RU366031"/>
    </source>
</evidence>
<accession>A0A009ISU4</accession>
<dbReference type="GO" id="GO:0006782">
    <property type="term" value="P:protoporphyrinogen IX biosynthetic process"/>
    <property type="evidence" value="ECO:0007669"/>
    <property type="project" value="UniProtKB-UniRule"/>
</dbReference>
<sequence length="255" mass="29081">MLFINTRPDSRAAELTHDLQNKGIQVESLPLLELVAQPFSESLSQLYQQLTGAQAIVVVSPTAVDVGMQYLAQSGLKIDELKHIQWIAVGQATANRLHDYGIEAHVPEVETSEGMLNLPLLHRMQKSGSVAFWRGEGGRQFMMETLQQQGIQILNFVLYRRQCPQASYSTFKHLTQNSNYNLDKWLVLITSEASWKYWLELCLKNKAQPDCVYLVLGPRLFQLVKNYRDQQQAHFHIIQLENLSPSGMIHHIQAL</sequence>